<dbReference type="EMBL" id="CP109441">
    <property type="protein sequence ID" value="WUV43239.1"/>
    <property type="molecule type" value="Genomic_DNA"/>
</dbReference>
<evidence type="ECO:0000313" key="3">
    <source>
        <dbReference type="Proteomes" id="UP001432062"/>
    </source>
</evidence>
<dbReference type="InterPro" id="IPR000792">
    <property type="entry name" value="Tscrpt_reg_LuxR_C"/>
</dbReference>
<evidence type="ECO:0000313" key="2">
    <source>
        <dbReference type="EMBL" id="WUV43239.1"/>
    </source>
</evidence>
<organism evidence="2 3">
    <name type="scientific">Nocardia vinacea</name>
    <dbReference type="NCBI Taxonomy" id="96468"/>
    <lineage>
        <taxon>Bacteria</taxon>
        <taxon>Bacillati</taxon>
        <taxon>Actinomycetota</taxon>
        <taxon>Actinomycetes</taxon>
        <taxon>Mycobacteriales</taxon>
        <taxon>Nocardiaceae</taxon>
        <taxon>Nocardia</taxon>
    </lineage>
</organism>
<dbReference type="RefSeq" id="WP_327096423.1">
    <property type="nucleotide sequence ID" value="NZ_CP109149.1"/>
</dbReference>
<dbReference type="Proteomes" id="UP001432062">
    <property type="component" value="Chromosome"/>
</dbReference>
<dbReference type="SUPFAM" id="SSF46894">
    <property type="entry name" value="C-terminal effector domain of the bipartite response regulators"/>
    <property type="match status" value="1"/>
</dbReference>
<feature type="domain" description="HTH luxR-type" evidence="1">
    <location>
        <begin position="21"/>
        <end position="65"/>
    </location>
</feature>
<dbReference type="Pfam" id="PF00196">
    <property type="entry name" value="GerE"/>
    <property type="match status" value="1"/>
</dbReference>
<dbReference type="InterPro" id="IPR036388">
    <property type="entry name" value="WH-like_DNA-bd_sf"/>
</dbReference>
<dbReference type="PRINTS" id="PR00038">
    <property type="entry name" value="HTHLUXR"/>
</dbReference>
<reference evidence="2" key="1">
    <citation type="submission" date="2022-10" db="EMBL/GenBank/DDBJ databases">
        <title>The complete genomes of actinobacterial strains from the NBC collection.</title>
        <authorList>
            <person name="Joergensen T.S."/>
            <person name="Alvarez Arevalo M."/>
            <person name="Sterndorff E.B."/>
            <person name="Faurdal D."/>
            <person name="Vuksanovic O."/>
            <person name="Mourched A.-S."/>
            <person name="Charusanti P."/>
            <person name="Shaw S."/>
            <person name="Blin K."/>
            <person name="Weber T."/>
        </authorList>
    </citation>
    <scope>NUCLEOTIDE SEQUENCE</scope>
    <source>
        <strain evidence="2">NBC_01482</strain>
    </source>
</reference>
<protein>
    <submittedName>
        <fullName evidence="2">Helix-turn-helix transcriptional regulator</fullName>
    </submittedName>
</protein>
<dbReference type="SMART" id="SM00421">
    <property type="entry name" value="HTH_LUXR"/>
    <property type="match status" value="1"/>
</dbReference>
<keyword evidence="3" id="KW-1185">Reference proteome</keyword>
<accession>A0ABZ1YJ39</accession>
<dbReference type="Gene3D" id="1.10.10.10">
    <property type="entry name" value="Winged helix-like DNA-binding domain superfamily/Winged helix DNA-binding domain"/>
    <property type="match status" value="1"/>
</dbReference>
<gene>
    <name evidence="2" type="ORF">OG563_28915</name>
</gene>
<evidence type="ECO:0000259" key="1">
    <source>
        <dbReference type="SMART" id="SM00421"/>
    </source>
</evidence>
<name>A0ABZ1YJ39_9NOCA</name>
<proteinExistence type="predicted"/>
<dbReference type="InterPro" id="IPR016032">
    <property type="entry name" value="Sig_transdc_resp-reg_C-effctor"/>
</dbReference>
<sequence length="65" mass="7102">MSELRTEWFHRCSIGGLVDGALDQSGRESEILALIGAGRTNIEIAEKLFISMATVKTPLRRTAIA</sequence>